<dbReference type="AlphaFoldDB" id="A0A383E0R1"/>
<feature type="domain" description="Cytidylate kinase" evidence="8">
    <location>
        <begin position="4"/>
        <end position="47"/>
    </location>
</feature>
<comment type="catalytic activity">
    <reaction evidence="6">
        <text>dCMP + ATP = dCDP + ADP</text>
        <dbReference type="Rhea" id="RHEA:25094"/>
        <dbReference type="ChEBI" id="CHEBI:30616"/>
        <dbReference type="ChEBI" id="CHEBI:57566"/>
        <dbReference type="ChEBI" id="CHEBI:58593"/>
        <dbReference type="ChEBI" id="CHEBI:456216"/>
        <dbReference type="EC" id="2.7.4.25"/>
    </reaction>
</comment>
<keyword evidence="3" id="KW-0547">Nucleotide-binding</keyword>
<dbReference type="EC" id="2.7.4.25" evidence="1"/>
<feature type="non-terminal residue" evidence="9">
    <location>
        <position position="49"/>
    </location>
</feature>
<dbReference type="InterPro" id="IPR011994">
    <property type="entry name" value="Cytidylate_kinase_dom"/>
</dbReference>
<evidence type="ECO:0000259" key="8">
    <source>
        <dbReference type="Pfam" id="PF02224"/>
    </source>
</evidence>
<comment type="catalytic activity">
    <reaction evidence="7">
        <text>CMP + ATP = CDP + ADP</text>
        <dbReference type="Rhea" id="RHEA:11600"/>
        <dbReference type="ChEBI" id="CHEBI:30616"/>
        <dbReference type="ChEBI" id="CHEBI:58069"/>
        <dbReference type="ChEBI" id="CHEBI:60377"/>
        <dbReference type="ChEBI" id="CHEBI:456216"/>
        <dbReference type="EC" id="2.7.4.25"/>
    </reaction>
</comment>
<protein>
    <recommendedName>
        <fullName evidence="1">(d)CMP kinase</fullName>
        <ecNumber evidence="1">2.7.4.25</ecNumber>
    </recommendedName>
</protein>
<dbReference type="GO" id="GO:0005524">
    <property type="term" value="F:ATP binding"/>
    <property type="evidence" value="ECO:0007669"/>
    <property type="project" value="UniProtKB-KW"/>
</dbReference>
<dbReference type="Gene3D" id="3.40.50.300">
    <property type="entry name" value="P-loop containing nucleotide triphosphate hydrolases"/>
    <property type="match status" value="1"/>
</dbReference>
<keyword evidence="4" id="KW-0418">Kinase</keyword>
<proteinExistence type="predicted"/>
<sequence>MEIITIDGPSGVGKGTLALYLADKLCFNYLNSGALYRSIGYIADLHSID</sequence>
<dbReference type="InterPro" id="IPR027417">
    <property type="entry name" value="P-loop_NTPase"/>
</dbReference>
<organism evidence="9">
    <name type="scientific">marine metagenome</name>
    <dbReference type="NCBI Taxonomy" id="408172"/>
    <lineage>
        <taxon>unclassified sequences</taxon>
        <taxon>metagenomes</taxon>
        <taxon>ecological metagenomes</taxon>
    </lineage>
</organism>
<evidence type="ECO:0000256" key="1">
    <source>
        <dbReference type="ARBA" id="ARBA00012906"/>
    </source>
</evidence>
<keyword evidence="5" id="KW-0067">ATP-binding</keyword>
<evidence type="ECO:0000313" key="9">
    <source>
        <dbReference type="EMBL" id="SVE49698.1"/>
    </source>
</evidence>
<reference evidence="9" key="1">
    <citation type="submission" date="2018-05" db="EMBL/GenBank/DDBJ databases">
        <authorList>
            <person name="Lanie J.A."/>
            <person name="Ng W.-L."/>
            <person name="Kazmierczak K.M."/>
            <person name="Andrzejewski T.M."/>
            <person name="Davidsen T.M."/>
            <person name="Wayne K.J."/>
            <person name="Tettelin H."/>
            <person name="Glass J.I."/>
            <person name="Rusch D."/>
            <person name="Podicherti R."/>
            <person name="Tsui H.-C.T."/>
            <person name="Winkler M.E."/>
        </authorList>
    </citation>
    <scope>NUCLEOTIDE SEQUENCE</scope>
</reference>
<evidence type="ECO:0000256" key="3">
    <source>
        <dbReference type="ARBA" id="ARBA00022741"/>
    </source>
</evidence>
<name>A0A383E0R1_9ZZZZ</name>
<evidence type="ECO:0000256" key="4">
    <source>
        <dbReference type="ARBA" id="ARBA00022777"/>
    </source>
</evidence>
<dbReference type="GO" id="GO:0036431">
    <property type="term" value="F:dCMP kinase activity"/>
    <property type="evidence" value="ECO:0007669"/>
    <property type="project" value="InterPro"/>
</dbReference>
<evidence type="ECO:0000256" key="2">
    <source>
        <dbReference type="ARBA" id="ARBA00022679"/>
    </source>
</evidence>
<evidence type="ECO:0000256" key="5">
    <source>
        <dbReference type="ARBA" id="ARBA00022840"/>
    </source>
</evidence>
<dbReference type="SUPFAM" id="SSF52540">
    <property type="entry name" value="P-loop containing nucleoside triphosphate hydrolases"/>
    <property type="match status" value="1"/>
</dbReference>
<accession>A0A383E0R1</accession>
<keyword evidence="2" id="KW-0808">Transferase</keyword>
<dbReference type="GO" id="GO:0006139">
    <property type="term" value="P:nucleobase-containing compound metabolic process"/>
    <property type="evidence" value="ECO:0007669"/>
    <property type="project" value="InterPro"/>
</dbReference>
<dbReference type="Pfam" id="PF02224">
    <property type="entry name" value="Cytidylate_kin"/>
    <property type="match status" value="1"/>
</dbReference>
<evidence type="ECO:0000256" key="6">
    <source>
        <dbReference type="ARBA" id="ARBA00047615"/>
    </source>
</evidence>
<gene>
    <name evidence="9" type="ORF">METZ01_LOCUS502552</name>
</gene>
<evidence type="ECO:0000256" key="7">
    <source>
        <dbReference type="ARBA" id="ARBA00048478"/>
    </source>
</evidence>
<dbReference type="EMBL" id="UINC01221381">
    <property type="protein sequence ID" value="SVE49698.1"/>
    <property type="molecule type" value="Genomic_DNA"/>
</dbReference>